<proteinExistence type="predicted"/>
<dbReference type="Gene3D" id="3.30.1490.150">
    <property type="entry name" value="Hypothetical protein ph0010, domain 2"/>
    <property type="match status" value="1"/>
</dbReference>
<dbReference type="InterPro" id="IPR027623">
    <property type="entry name" value="AmmeMemoSam_A"/>
</dbReference>
<accession>A0A6J4I2U6</accession>
<dbReference type="Gene3D" id="3.30.700.20">
    <property type="entry name" value="Hypothetical protein ph0010, domain 1"/>
    <property type="match status" value="1"/>
</dbReference>
<dbReference type="PROSITE" id="PS51112">
    <property type="entry name" value="AMMECR1"/>
    <property type="match status" value="1"/>
</dbReference>
<dbReference type="InterPro" id="IPR002733">
    <property type="entry name" value="AMMECR1_domain"/>
</dbReference>
<dbReference type="PANTHER" id="PTHR13016">
    <property type="entry name" value="AMMECR1 HOMOLOG"/>
    <property type="match status" value="1"/>
</dbReference>
<organism evidence="2">
    <name type="scientific">uncultured Acidimicrobiales bacterium</name>
    <dbReference type="NCBI Taxonomy" id="310071"/>
    <lineage>
        <taxon>Bacteria</taxon>
        <taxon>Bacillati</taxon>
        <taxon>Actinomycetota</taxon>
        <taxon>Acidimicrobiia</taxon>
        <taxon>Acidimicrobiales</taxon>
        <taxon>environmental samples</taxon>
    </lineage>
</organism>
<name>A0A6J4I2U6_9ACTN</name>
<feature type="domain" description="AMMECR1" evidence="1">
    <location>
        <begin position="8"/>
        <end position="197"/>
    </location>
</feature>
<dbReference type="InterPro" id="IPR036071">
    <property type="entry name" value="AMMECR1_dom_sf"/>
</dbReference>
<dbReference type="InterPro" id="IPR023473">
    <property type="entry name" value="AMMECR1"/>
</dbReference>
<sequence>MEPSLSPEELDALFALADLGVRAGLAGHPAPRVDAAALAPGLREPAGVFVTLEVAGDLNGCIGSVVPEAPLGAAVPRLAWAAAFDDPRLPPLTEAEYPSLEVKLSLISPLEPVPAETEAELAAHLRPGVDGVLIRSGAANATFLPAVWQKVSDPLSFLRHLQAKAGLRPGQWPRGMQAWRYTATEYRRKAADIDRRSAA</sequence>
<protein>
    <recommendedName>
        <fullName evidence="1">AMMECR1 domain-containing protein</fullName>
    </recommendedName>
</protein>
<dbReference type="EMBL" id="CADCTB010000106">
    <property type="protein sequence ID" value="CAA9240381.1"/>
    <property type="molecule type" value="Genomic_DNA"/>
</dbReference>
<dbReference type="AlphaFoldDB" id="A0A6J4I2U6"/>
<dbReference type="NCBIfam" id="TIGR04335">
    <property type="entry name" value="AmmeMemoSam_A"/>
    <property type="match status" value="1"/>
</dbReference>
<dbReference type="InterPro" id="IPR027485">
    <property type="entry name" value="AMMECR1_N"/>
</dbReference>
<gene>
    <name evidence="2" type="ORF">AVDCRST_MAG10-1741</name>
</gene>
<evidence type="ECO:0000313" key="2">
    <source>
        <dbReference type="EMBL" id="CAA9240381.1"/>
    </source>
</evidence>
<dbReference type="SUPFAM" id="SSF143447">
    <property type="entry name" value="AMMECR1-like"/>
    <property type="match status" value="1"/>
</dbReference>
<reference evidence="2" key="1">
    <citation type="submission" date="2020-02" db="EMBL/GenBank/DDBJ databases">
        <authorList>
            <person name="Meier V. D."/>
        </authorList>
    </citation>
    <scope>NUCLEOTIDE SEQUENCE</scope>
    <source>
        <strain evidence="2">AVDCRST_MAG10</strain>
    </source>
</reference>
<evidence type="ECO:0000259" key="1">
    <source>
        <dbReference type="PROSITE" id="PS51112"/>
    </source>
</evidence>
<dbReference type="PANTHER" id="PTHR13016:SF0">
    <property type="entry name" value="AMME SYNDROME CANDIDATE GENE 1 PROTEIN"/>
    <property type="match status" value="1"/>
</dbReference>
<dbReference type="Pfam" id="PF01871">
    <property type="entry name" value="AMMECR1"/>
    <property type="match status" value="1"/>
</dbReference>